<sequence>MKGYVVFQGRASSVDLRSGYCGVFVVGVPISRCDRRPSSAPCMVSANSFLSVTLKLILLATASSFPSTAEVENLHIKTEGERFLVSIKLLRSKPWESEEIISNAL</sequence>
<dbReference type="Gramene" id="C.cajan_36257.t">
    <property type="protein sequence ID" value="C.cajan_36257.t.cds1"/>
    <property type="gene ID" value="C.cajan_36257"/>
</dbReference>
<proteinExistence type="predicted"/>
<dbReference type="Proteomes" id="UP000075243">
    <property type="component" value="Unassembled WGS sequence"/>
</dbReference>
<name>A0A151R8R1_CAJCA</name>
<keyword evidence="2" id="KW-1185">Reference proteome</keyword>
<protein>
    <submittedName>
        <fullName evidence="1">Uncharacterized protein</fullName>
    </submittedName>
</protein>
<organism evidence="1 2">
    <name type="scientific">Cajanus cajan</name>
    <name type="common">Pigeon pea</name>
    <name type="synonym">Cajanus indicus</name>
    <dbReference type="NCBI Taxonomy" id="3821"/>
    <lineage>
        <taxon>Eukaryota</taxon>
        <taxon>Viridiplantae</taxon>
        <taxon>Streptophyta</taxon>
        <taxon>Embryophyta</taxon>
        <taxon>Tracheophyta</taxon>
        <taxon>Spermatophyta</taxon>
        <taxon>Magnoliopsida</taxon>
        <taxon>eudicotyledons</taxon>
        <taxon>Gunneridae</taxon>
        <taxon>Pentapetalae</taxon>
        <taxon>rosids</taxon>
        <taxon>fabids</taxon>
        <taxon>Fabales</taxon>
        <taxon>Fabaceae</taxon>
        <taxon>Papilionoideae</taxon>
        <taxon>50 kb inversion clade</taxon>
        <taxon>NPAAA clade</taxon>
        <taxon>indigoferoid/millettioid clade</taxon>
        <taxon>Phaseoleae</taxon>
        <taxon>Cajanus</taxon>
    </lineage>
</organism>
<accession>A0A151R8R1</accession>
<dbReference type="EMBL" id="KQ483958">
    <property type="protein sequence ID" value="KYP38896.1"/>
    <property type="molecule type" value="Genomic_DNA"/>
</dbReference>
<evidence type="ECO:0000313" key="2">
    <source>
        <dbReference type="Proteomes" id="UP000075243"/>
    </source>
</evidence>
<reference evidence="1" key="1">
    <citation type="journal article" date="2012" name="Nat. Biotechnol.">
        <title>Draft genome sequence of pigeonpea (Cajanus cajan), an orphan legume crop of resource-poor farmers.</title>
        <authorList>
            <person name="Varshney R.K."/>
            <person name="Chen W."/>
            <person name="Li Y."/>
            <person name="Bharti A.K."/>
            <person name="Saxena R.K."/>
            <person name="Schlueter J.A."/>
            <person name="Donoghue M.T."/>
            <person name="Azam S."/>
            <person name="Fan G."/>
            <person name="Whaley A.M."/>
            <person name="Farmer A.D."/>
            <person name="Sheridan J."/>
            <person name="Iwata A."/>
            <person name="Tuteja R."/>
            <person name="Penmetsa R.V."/>
            <person name="Wu W."/>
            <person name="Upadhyaya H.D."/>
            <person name="Yang S.P."/>
            <person name="Shah T."/>
            <person name="Saxena K.B."/>
            <person name="Michael T."/>
            <person name="McCombie W.R."/>
            <person name="Yang B."/>
            <person name="Zhang G."/>
            <person name="Yang H."/>
            <person name="Wang J."/>
            <person name="Spillane C."/>
            <person name="Cook D.R."/>
            <person name="May G.D."/>
            <person name="Xu X."/>
            <person name="Jackson S.A."/>
        </authorList>
    </citation>
    <scope>NUCLEOTIDE SEQUENCE [LARGE SCALE GENOMIC DNA]</scope>
</reference>
<dbReference type="AlphaFoldDB" id="A0A151R8R1"/>
<gene>
    <name evidence="1" type="ORF">KK1_039834</name>
</gene>
<evidence type="ECO:0000313" key="1">
    <source>
        <dbReference type="EMBL" id="KYP38896.1"/>
    </source>
</evidence>